<evidence type="ECO:0000313" key="8">
    <source>
        <dbReference type="EMBL" id="RLN83410.1"/>
    </source>
</evidence>
<feature type="domain" description="PHD-type" evidence="6">
    <location>
        <begin position="187"/>
        <end position="237"/>
    </location>
</feature>
<keyword evidence="3" id="KW-0862">Zinc</keyword>
<reference evidence="9 10" key="1">
    <citation type="submission" date="2018-07" db="EMBL/GenBank/DDBJ databases">
        <title>Genome sequencing of oomycete isolates from Chile give support for New Zealand origin for Phytophthora kernoviae and make available the first Nothophytophthora sp. genome.</title>
        <authorList>
            <person name="Studholme D.J."/>
            <person name="Sanfuentes E."/>
            <person name="Panda P."/>
            <person name="Hill R."/>
            <person name="Sambles C."/>
            <person name="Grant M."/>
            <person name="Williams N.M."/>
            <person name="Mcdougal R.L."/>
        </authorList>
    </citation>
    <scope>NUCLEOTIDE SEQUENCE [LARGE SCALE GENOMIC DNA]</scope>
    <source>
        <strain evidence="7">Chile2</strain>
        <strain evidence="8">Chile4</strain>
    </source>
</reference>
<evidence type="ECO:0000313" key="9">
    <source>
        <dbReference type="Proteomes" id="UP000285624"/>
    </source>
</evidence>
<name>A0A3R7I026_9STRA</name>
<dbReference type="PROSITE" id="PS50016">
    <property type="entry name" value="ZF_PHD_2"/>
    <property type="match status" value="1"/>
</dbReference>
<dbReference type="SMART" id="SM00249">
    <property type="entry name" value="PHD"/>
    <property type="match status" value="1"/>
</dbReference>
<dbReference type="STRING" id="325452.A0A3R7I026"/>
<gene>
    <name evidence="7" type="ORF">BBI17_002062</name>
    <name evidence="8" type="ORF">BBO99_00002155</name>
</gene>
<dbReference type="GO" id="GO:0008270">
    <property type="term" value="F:zinc ion binding"/>
    <property type="evidence" value="ECO:0007669"/>
    <property type="project" value="UniProtKB-KW"/>
</dbReference>
<evidence type="ECO:0000256" key="3">
    <source>
        <dbReference type="ARBA" id="ARBA00022833"/>
    </source>
</evidence>
<dbReference type="InterPro" id="IPR013083">
    <property type="entry name" value="Znf_RING/FYVE/PHD"/>
</dbReference>
<dbReference type="SUPFAM" id="SSF57933">
    <property type="entry name" value="TAZ domain"/>
    <property type="match status" value="1"/>
</dbReference>
<evidence type="ECO:0000256" key="5">
    <source>
        <dbReference type="SAM" id="MobiDB-lite"/>
    </source>
</evidence>
<evidence type="ECO:0000313" key="10">
    <source>
        <dbReference type="Proteomes" id="UP000285883"/>
    </source>
</evidence>
<feature type="compositionally biased region" description="Polar residues" evidence="5">
    <location>
        <begin position="272"/>
        <end position="284"/>
    </location>
</feature>
<dbReference type="Proteomes" id="UP000285883">
    <property type="component" value="Unassembled WGS sequence"/>
</dbReference>
<dbReference type="PANTHER" id="PTHR47162">
    <property type="entry name" value="OS02G0192300 PROTEIN"/>
    <property type="match status" value="1"/>
</dbReference>
<dbReference type="PANTHER" id="PTHR47162:SF10">
    <property type="entry name" value="METHYL-CPG-BINDING DOMAIN-CONTAINING PROTEIN 9 ISOFORM X1"/>
    <property type="match status" value="1"/>
</dbReference>
<feature type="region of interest" description="Disordered" evidence="5">
    <location>
        <begin position="43"/>
        <end position="185"/>
    </location>
</feature>
<dbReference type="AlphaFoldDB" id="A0A3R7I026"/>
<sequence length="380" mass="41676">MTKMTSAPVRFDWEVAVQQDENLKNLDVFVQRAISKLPSQATPVRADAGCGGSRYEPAPAPTVVKKERVLNMGRPEPSANNSDGKTIDDSSVSDSRSAQFINIRDYQTESSSDMDMQEVNPMDELSDFESEPSSSQPQQPQPQPPIEKEPPVDGAIDEDNDVDMVEESAEEEDEQAEEQDEDEDAEQTVCEVCKVSENENKVILCDGCDAEFHIYCLNPPLPEIPEGDWWCPKCSASRTEAALTPTPATNGGAANSSAASGPSGSALEHGSATANGSGRDTPSSIPIAQALEEDPEKSNLLLVHACNCDDLKCTDPEFHVFCPHMKRFLRSVCWASHSDKWRSYRLARITAELFAYHAMNCNIEQCSVPLCATLREEEIV</sequence>
<feature type="region of interest" description="Disordered" evidence="5">
    <location>
        <begin position="243"/>
        <end position="284"/>
    </location>
</feature>
<evidence type="ECO:0000259" key="6">
    <source>
        <dbReference type="PROSITE" id="PS50016"/>
    </source>
</evidence>
<dbReference type="EMBL" id="MBDN02000034">
    <property type="protein sequence ID" value="RLN83410.1"/>
    <property type="molecule type" value="Genomic_DNA"/>
</dbReference>
<feature type="compositionally biased region" description="Acidic residues" evidence="5">
    <location>
        <begin position="155"/>
        <end position="185"/>
    </location>
</feature>
<evidence type="ECO:0000256" key="4">
    <source>
        <dbReference type="PROSITE-ProRule" id="PRU00146"/>
    </source>
</evidence>
<keyword evidence="9" id="KW-1185">Reference proteome</keyword>
<dbReference type="InterPro" id="IPR011011">
    <property type="entry name" value="Znf_FYVE_PHD"/>
</dbReference>
<protein>
    <recommendedName>
        <fullName evidence="6">PHD-type domain-containing protein</fullName>
    </recommendedName>
</protein>
<feature type="compositionally biased region" description="Polar residues" evidence="5">
    <location>
        <begin position="78"/>
        <end position="100"/>
    </location>
</feature>
<dbReference type="InterPro" id="IPR035898">
    <property type="entry name" value="TAZ_dom_sf"/>
</dbReference>
<dbReference type="Proteomes" id="UP000285624">
    <property type="component" value="Unassembled WGS sequence"/>
</dbReference>
<keyword evidence="1" id="KW-0479">Metal-binding</keyword>
<dbReference type="Pfam" id="PF00628">
    <property type="entry name" value="PHD"/>
    <property type="match status" value="1"/>
</dbReference>
<evidence type="ECO:0000313" key="7">
    <source>
        <dbReference type="EMBL" id="RLM95695.1"/>
    </source>
</evidence>
<keyword evidence="2 4" id="KW-0863">Zinc-finger</keyword>
<proteinExistence type="predicted"/>
<dbReference type="EMBL" id="MAYM02002380">
    <property type="protein sequence ID" value="RLM95695.1"/>
    <property type="molecule type" value="Genomic_DNA"/>
</dbReference>
<evidence type="ECO:0000256" key="1">
    <source>
        <dbReference type="ARBA" id="ARBA00022723"/>
    </source>
</evidence>
<organism evidence="8 9">
    <name type="scientific">Phytophthora kernoviae</name>
    <dbReference type="NCBI Taxonomy" id="325452"/>
    <lineage>
        <taxon>Eukaryota</taxon>
        <taxon>Sar</taxon>
        <taxon>Stramenopiles</taxon>
        <taxon>Oomycota</taxon>
        <taxon>Peronosporomycetes</taxon>
        <taxon>Peronosporales</taxon>
        <taxon>Peronosporaceae</taxon>
        <taxon>Phytophthora</taxon>
    </lineage>
</organism>
<feature type="compositionally biased region" description="Low complexity" evidence="5">
    <location>
        <begin position="250"/>
        <end position="266"/>
    </location>
</feature>
<dbReference type="InterPro" id="IPR001965">
    <property type="entry name" value="Znf_PHD"/>
</dbReference>
<dbReference type="InterPro" id="IPR019787">
    <property type="entry name" value="Znf_PHD-finger"/>
</dbReference>
<comment type="caution">
    <text evidence="8">The sequence shown here is derived from an EMBL/GenBank/DDBJ whole genome shotgun (WGS) entry which is preliminary data.</text>
</comment>
<dbReference type="Gene3D" id="3.30.40.10">
    <property type="entry name" value="Zinc/RING finger domain, C3HC4 (zinc finger)"/>
    <property type="match status" value="1"/>
</dbReference>
<dbReference type="SUPFAM" id="SSF57903">
    <property type="entry name" value="FYVE/PHD zinc finger"/>
    <property type="match status" value="1"/>
</dbReference>
<dbReference type="CDD" id="cd15519">
    <property type="entry name" value="PHD1_Lid2p_like"/>
    <property type="match status" value="1"/>
</dbReference>
<dbReference type="InterPro" id="IPR019786">
    <property type="entry name" value="Zinc_finger_PHD-type_CS"/>
</dbReference>
<dbReference type="PROSITE" id="PS01359">
    <property type="entry name" value="ZF_PHD_1"/>
    <property type="match status" value="1"/>
</dbReference>
<dbReference type="Gene3D" id="1.20.1020.10">
    <property type="entry name" value="TAZ domain"/>
    <property type="match status" value="1"/>
</dbReference>
<accession>A0A3R7I026</accession>
<evidence type="ECO:0000256" key="2">
    <source>
        <dbReference type="ARBA" id="ARBA00022771"/>
    </source>
</evidence>